<dbReference type="RefSeq" id="WP_006317288.1">
    <property type="nucleotide sequence ID" value="NZ_ARZA01000276.1"/>
</dbReference>
<dbReference type="OrthoDB" id="2374476at2"/>
<evidence type="ECO:0008006" key="3">
    <source>
        <dbReference type="Google" id="ProtNLM"/>
    </source>
</evidence>
<evidence type="ECO:0000313" key="1">
    <source>
        <dbReference type="EMBL" id="EOC99400.1"/>
    </source>
</evidence>
<evidence type="ECO:0000313" key="2">
    <source>
        <dbReference type="Proteomes" id="UP000013378"/>
    </source>
</evidence>
<keyword evidence="2" id="KW-1185">Reference proteome</keyword>
<proteinExistence type="predicted"/>
<reference evidence="1 2" key="1">
    <citation type="journal article" date="2015" name="Geomicrobiol. J.">
        <title>Caldisalinibacter kiritimatiensis gen. nov., sp. nov., a moderately thermohalophilic thiosulfate-reducing bacterium from a hypersaline microbial mat.</title>
        <authorList>
            <person name="Ben Hania W."/>
            <person name="Joseph M."/>
            <person name="Fiebig A."/>
            <person name="Bunk B."/>
            <person name="Klenk H.-P."/>
            <person name="Fardeau M.-L."/>
            <person name="Spring S."/>
        </authorList>
    </citation>
    <scope>NUCLEOTIDE SEQUENCE [LARGE SCALE GENOMIC DNA]</scope>
    <source>
        <strain evidence="1 2">L21-TH-D2</strain>
    </source>
</reference>
<organism evidence="1 2">
    <name type="scientific">Caldisalinibacter kiritimatiensis</name>
    <dbReference type="NCBI Taxonomy" id="1304284"/>
    <lineage>
        <taxon>Bacteria</taxon>
        <taxon>Bacillati</taxon>
        <taxon>Bacillota</taxon>
        <taxon>Tissierellia</taxon>
        <taxon>Tissierellales</taxon>
        <taxon>Thermohalobacteraceae</taxon>
        <taxon>Caldisalinibacter</taxon>
    </lineage>
</organism>
<gene>
    <name evidence="1" type="ORF">L21TH_2581</name>
</gene>
<name>R1CL13_9FIRM</name>
<dbReference type="STRING" id="1304284.L21TH_2581"/>
<comment type="caution">
    <text evidence="1">The sequence shown here is derived from an EMBL/GenBank/DDBJ whole genome shotgun (WGS) entry which is preliminary data.</text>
</comment>
<dbReference type="AlphaFoldDB" id="R1CL13"/>
<protein>
    <recommendedName>
        <fullName evidence="3">ComK protein</fullName>
    </recommendedName>
</protein>
<dbReference type="EMBL" id="ARZA01000276">
    <property type="protein sequence ID" value="EOC99400.1"/>
    <property type="molecule type" value="Genomic_DNA"/>
</dbReference>
<dbReference type="Proteomes" id="UP000013378">
    <property type="component" value="Unassembled WGS sequence"/>
</dbReference>
<dbReference type="eggNOG" id="ENOG5033160">
    <property type="taxonomic scope" value="Bacteria"/>
</dbReference>
<accession>R1CL13</accession>
<sequence>MVCVEKIVTNKIIAVVPLYIDMKGNSTKITTKESGDVFIYKTIHTVLKLLGKYFMIDLSASRKYYGEVIGASNIIPIPFDSENIFIPVKVRKPLSKNDGSFGYVNLKYIKDIEERKDGVYIVMKGNNEIKSLQRFKTVQKHINDGKIVKRIYDKRSNILVMDNSSSFYSQYHQPATKGDIALLRDELLAIKNKLQ</sequence>